<evidence type="ECO:0000313" key="2">
    <source>
        <dbReference type="Proteomes" id="UP000636505"/>
    </source>
</evidence>
<organism evidence="1 2">
    <name type="scientific">Vasconcelosia minhoensis LEGE 07310</name>
    <dbReference type="NCBI Taxonomy" id="915328"/>
    <lineage>
        <taxon>Bacteria</taxon>
        <taxon>Bacillati</taxon>
        <taxon>Cyanobacteriota</taxon>
        <taxon>Cyanophyceae</taxon>
        <taxon>Nodosilineales</taxon>
        <taxon>Cymatolegaceae</taxon>
        <taxon>Vasconcelosia</taxon>
        <taxon>Vasconcelosia minhoensis</taxon>
    </lineage>
</organism>
<keyword evidence="2" id="KW-1185">Reference proteome</keyword>
<dbReference type="Proteomes" id="UP000636505">
    <property type="component" value="Unassembled WGS sequence"/>
</dbReference>
<gene>
    <name evidence="1" type="ORF">IQ241_22165</name>
</gene>
<sequence length="89" mass="10315">MSKKDKLLKAVRNNPSDVRFDDLRKICEEYFGKHTSSGTSHYVYPTPWKGDPRINIQNKNSKAKRYQVLKVIEAIDKLQEVKNESSSES</sequence>
<dbReference type="RefSeq" id="WP_193911440.1">
    <property type="nucleotide sequence ID" value="NZ_JADEXG010000075.1"/>
</dbReference>
<comment type="caution">
    <text evidence="1">The sequence shown here is derived from an EMBL/GenBank/DDBJ whole genome shotgun (WGS) entry which is preliminary data.</text>
</comment>
<accession>A0A8J7ABJ5</accession>
<dbReference type="AlphaFoldDB" id="A0A8J7ABJ5"/>
<protein>
    <submittedName>
        <fullName evidence="1">Toxin HicA</fullName>
    </submittedName>
</protein>
<evidence type="ECO:0000313" key="1">
    <source>
        <dbReference type="EMBL" id="MBE9079960.1"/>
    </source>
</evidence>
<dbReference type="EMBL" id="JADEXG010000075">
    <property type="protein sequence ID" value="MBE9079960.1"/>
    <property type="molecule type" value="Genomic_DNA"/>
</dbReference>
<proteinExistence type="predicted"/>
<name>A0A8J7ABJ5_9CYAN</name>
<reference evidence="1" key="1">
    <citation type="submission" date="2020-10" db="EMBL/GenBank/DDBJ databases">
        <authorList>
            <person name="Castelo-Branco R."/>
            <person name="Eusebio N."/>
            <person name="Adriana R."/>
            <person name="Vieira A."/>
            <person name="Brugerolle De Fraissinette N."/>
            <person name="Rezende De Castro R."/>
            <person name="Schneider M.P."/>
            <person name="Vasconcelos V."/>
            <person name="Leao P.N."/>
        </authorList>
    </citation>
    <scope>NUCLEOTIDE SEQUENCE</scope>
    <source>
        <strain evidence="1">LEGE 07310</strain>
    </source>
</reference>